<protein>
    <submittedName>
        <fullName evidence="2">Uncharacterized protein</fullName>
    </submittedName>
</protein>
<gene>
    <name evidence="2" type="ORF">ABT276_35420</name>
</gene>
<evidence type="ECO:0000313" key="2">
    <source>
        <dbReference type="EMBL" id="MER6618493.1"/>
    </source>
</evidence>
<dbReference type="EMBL" id="JBEPBX010000063">
    <property type="protein sequence ID" value="MER6618493.1"/>
    <property type="molecule type" value="Genomic_DNA"/>
</dbReference>
<evidence type="ECO:0000313" key="3">
    <source>
        <dbReference type="Proteomes" id="UP001445472"/>
    </source>
</evidence>
<keyword evidence="3" id="KW-1185">Reference proteome</keyword>
<name>A0ABV1V630_9ACTN</name>
<comment type="caution">
    <text evidence="2">The sequence shown here is derived from an EMBL/GenBank/DDBJ whole genome shotgun (WGS) entry which is preliminary data.</text>
</comment>
<proteinExistence type="predicted"/>
<organism evidence="2 3">
    <name type="scientific">Streptomyces xantholiticus</name>
    <dbReference type="NCBI Taxonomy" id="68285"/>
    <lineage>
        <taxon>Bacteria</taxon>
        <taxon>Bacillati</taxon>
        <taxon>Actinomycetota</taxon>
        <taxon>Actinomycetes</taxon>
        <taxon>Kitasatosporales</taxon>
        <taxon>Streptomycetaceae</taxon>
        <taxon>Streptomyces</taxon>
    </lineage>
</organism>
<sequence>MDPSGAGRAGRRAVAPQLPVLPARLREDRCPHPEPVHLGFVPNGTTG</sequence>
<reference evidence="2 3" key="1">
    <citation type="submission" date="2024-06" db="EMBL/GenBank/DDBJ databases">
        <title>The Natural Products Discovery Center: Release of the First 8490 Sequenced Strains for Exploring Actinobacteria Biosynthetic Diversity.</title>
        <authorList>
            <person name="Kalkreuter E."/>
            <person name="Kautsar S.A."/>
            <person name="Yang D."/>
            <person name="Bader C.D."/>
            <person name="Teijaro C.N."/>
            <person name="Fluegel L."/>
            <person name="Davis C.M."/>
            <person name="Simpson J.R."/>
            <person name="Lauterbach L."/>
            <person name="Steele A.D."/>
            <person name="Gui C."/>
            <person name="Meng S."/>
            <person name="Li G."/>
            <person name="Viehrig K."/>
            <person name="Ye F."/>
            <person name="Su P."/>
            <person name="Kiefer A.F."/>
            <person name="Nichols A."/>
            <person name="Cepeda A.J."/>
            <person name="Yan W."/>
            <person name="Fan B."/>
            <person name="Jiang Y."/>
            <person name="Adhikari A."/>
            <person name="Zheng C.-J."/>
            <person name="Schuster L."/>
            <person name="Cowan T.M."/>
            <person name="Smanski M.J."/>
            <person name="Chevrette M.G."/>
            <person name="De Carvalho L.P.S."/>
            <person name="Shen B."/>
        </authorList>
    </citation>
    <scope>NUCLEOTIDE SEQUENCE [LARGE SCALE GENOMIC DNA]</scope>
    <source>
        <strain evidence="2 3">NPDC000837</strain>
    </source>
</reference>
<dbReference type="RefSeq" id="WP_351979319.1">
    <property type="nucleotide sequence ID" value="NZ_JBEPBX010000063.1"/>
</dbReference>
<accession>A0ABV1V630</accession>
<evidence type="ECO:0000256" key="1">
    <source>
        <dbReference type="SAM" id="MobiDB-lite"/>
    </source>
</evidence>
<feature type="region of interest" description="Disordered" evidence="1">
    <location>
        <begin position="27"/>
        <end position="47"/>
    </location>
</feature>
<dbReference type="Proteomes" id="UP001445472">
    <property type="component" value="Unassembled WGS sequence"/>
</dbReference>